<dbReference type="OrthoDB" id="8479357at2"/>
<dbReference type="Pfam" id="PF00126">
    <property type="entry name" value="HTH_1"/>
    <property type="match status" value="1"/>
</dbReference>
<dbReference type="STRING" id="44251.PDUR_01810"/>
<dbReference type="SUPFAM" id="SSF46785">
    <property type="entry name" value="Winged helix' DNA-binding domain"/>
    <property type="match status" value="1"/>
</dbReference>
<dbReference type="InterPro" id="IPR000847">
    <property type="entry name" value="LysR_HTH_N"/>
</dbReference>
<evidence type="ECO:0000313" key="7">
    <source>
        <dbReference type="Proteomes" id="UP000029409"/>
    </source>
</evidence>
<dbReference type="Gene3D" id="3.40.190.290">
    <property type="match status" value="1"/>
</dbReference>
<comment type="similarity">
    <text evidence="1">Belongs to the LysR transcriptional regulatory family.</text>
</comment>
<dbReference type="AlphaFoldDB" id="A0A089HG60"/>
<dbReference type="GO" id="GO:0000976">
    <property type="term" value="F:transcription cis-regulatory region binding"/>
    <property type="evidence" value="ECO:0007669"/>
    <property type="project" value="TreeGrafter"/>
</dbReference>
<evidence type="ECO:0000256" key="1">
    <source>
        <dbReference type="ARBA" id="ARBA00009437"/>
    </source>
</evidence>
<dbReference type="CDD" id="cd05466">
    <property type="entry name" value="PBP2_LTTR_substrate"/>
    <property type="match status" value="1"/>
</dbReference>
<reference evidence="6 7" key="1">
    <citation type="submission" date="2014-08" db="EMBL/GenBank/DDBJ databases">
        <title>Comparative genomics of the Paenibacillus odorifer group.</title>
        <authorList>
            <person name="den Bakker H.C."/>
            <person name="Tsai Y.-C."/>
            <person name="Martin N."/>
            <person name="Korlach J."/>
            <person name="Wiedmann M."/>
        </authorList>
    </citation>
    <scope>NUCLEOTIDE SEQUENCE [LARGE SCALE GENOMIC DNA]</scope>
    <source>
        <strain evidence="6 7">DSM 1735</strain>
    </source>
</reference>
<evidence type="ECO:0000259" key="5">
    <source>
        <dbReference type="PROSITE" id="PS50931"/>
    </source>
</evidence>
<keyword evidence="2" id="KW-0805">Transcription regulation</keyword>
<gene>
    <name evidence="6" type="ORF">PDUR_01810</name>
</gene>
<evidence type="ECO:0000256" key="4">
    <source>
        <dbReference type="ARBA" id="ARBA00023163"/>
    </source>
</evidence>
<dbReference type="Proteomes" id="UP000029409">
    <property type="component" value="Chromosome"/>
</dbReference>
<dbReference type="InterPro" id="IPR005119">
    <property type="entry name" value="LysR_subst-bd"/>
</dbReference>
<evidence type="ECO:0000313" key="6">
    <source>
        <dbReference type="EMBL" id="AIQ10891.1"/>
    </source>
</evidence>
<keyword evidence="4" id="KW-0804">Transcription</keyword>
<protein>
    <submittedName>
        <fullName evidence="6">Transcriptional regulator</fullName>
    </submittedName>
</protein>
<dbReference type="PANTHER" id="PTHR30126">
    <property type="entry name" value="HTH-TYPE TRANSCRIPTIONAL REGULATOR"/>
    <property type="match status" value="1"/>
</dbReference>
<dbReference type="SUPFAM" id="SSF53850">
    <property type="entry name" value="Periplasmic binding protein-like II"/>
    <property type="match status" value="1"/>
</dbReference>
<dbReference type="FunFam" id="1.10.10.10:FF:000001">
    <property type="entry name" value="LysR family transcriptional regulator"/>
    <property type="match status" value="1"/>
</dbReference>
<dbReference type="EMBL" id="CP009288">
    <property type="protein sequence ID" value="AIQ10891.1"/>
    <property type="molecule type" value="Genomic_DNA"/>
</dbReference>
<dbReference type="Gene3D" id="1.10.10.10">
    <property type="entry name" value="Winged helix-like DNA-binding domain superfamily/Winged helix DNA-binding domain"/>
    <property type="match status" value="1"/>
</dbReference>
<keyword evidence="3" id="KW-0238">DNA-binding</keyword>
<evidence type="ECO:0000256" key="3">
    <source>
        <dbReference type="ARBA" id="ARBA00023125"/>
    </source>
</evidence>
<keyword evidence="7" id="KW-1185">Reference proteome</keyword>
<dbReference type="InterPro" id="IPR036388">
    <property type="entry name" value="WH-like_DNA-bd_sf"/>
</dbReference>
<dbReference type="Pfam" id="PF03466">
    <property type="entry name" value="LysR_substrate"/>
    <property type="match status" value="1"/>
</dbReference>
<dbReference type="KEGG" id="pdu:PDUR_01810"/>
<name>A0A089HG60_PAEDU</name>
<accession>A0A089HG60</accession>
<feature type="domain" description="HTH lysR-type" evidence="5">
    <location>
        <begin position="1"/>
        <end position="58"/>
    </location>
</feature>
<organism evidence="6 7">
    <name type="scientific">Paenibacillus durus</name>
    <name type="common">Paenibacillus azotofixans</name>
    <dbReference type="NCBI Taxonomy" id="44251"/>
    <lineage>
        <taxon>Bacteria</taxon>
        <taxon>Bacillati</taxon>
        <taxon>Bacillota</taxon>
        <taxon>Bacilli</taxon>
        <taxon>Bacillales</taxon>
        <taxon>Paenibacillaceae</taxon>
        <taxon>Paenibacillus</taxon>
    </lineage>
</organism>
<dbReference type="GO" id="GO:0003700">
    <property type="term" value="F:DNA-binding transcription factor activity"/>
    <property type="evidence" value="ECO:0007669"/>
    <property type="project" value="InterPro"/>
</dbReference>
<dbReference type="PANTHER" id="PTHR30126:SF40">
    <property type="entry name" value="HTH-TYPE TRANSCRIPTIONAL REGULATOR GLTR"/>
    <property type="match status" value="1"/>
</dbReference>
<sequence length="281" mass="32269">MDIDIIRAFVAVAELKSVSAAAARMNHLQSNMTAKIKKLEAHYRQQLFIRSVRGMELTEEGTKLYRQYKKMLILWEETEQAMNRREAKLRLGTMQSVISGEITSALTNLYDKYPDLSVTLKTGTTEKMEQELIQGNIDLAYTIGKTAAAQLAYRKIGTEELVLIGRKAAEGVSLEYCLHKENRIILSEDCLYTSILEQMYSVYGYQKGNAIEVGMFETLLQFAGLGMGISVISKRIAQQYKVKHYMQLPPEYRYIDKYIVTRLNYELSPLERQFIETSHFL</sequence>
<dbReference type="eggNOG" id="COG0583">
    <property type="taxonomic scope" value="Bacteria"/>
</dbReference>
<dbReference type="RefSeq" id="WP_042204820.1">
    <property type="nucleotide sequence ID" value="NZ_CP009288.1"/>
</dbReference>
<dbReference type="PROSITE" id="PS50931">
    <property type="entry name" value="HTH_LYSR"/>
    <property type="match status" value="1"/>
</dbReference>
<evidence type="ECO:0000256" key="2">
    <source>
        <dbReference type="ARBA" id="ARBA00023015"/>
    </source>
</evidence>
<dbReference type="InterPro" id="IPR036390">
    <property type="entry name" value="WH_DNA-bd_sf"/>
</dbReference>
<proteinExistence type="inferred from homology"/>